<comment type="caution">
    <text evidence="2">The sequence shown here is derived from an EMBL/GenBank/DDBJ whole genome shotgun (WGS) entry which is preliminary data.</text>
</comment>
<dbReference type="EMBL" id="JABEYC010000553">
    <property type="protein sequence ID" value="KAF4976287.1"/>
    <property type="molecule type" value="Genomic_DNA"/>
</dbReference>
<proteinExistence type="predicted"/>
<name>A0A8H4UGU5_9HYPO</name>
<feature type="region of interest" description="Disordered" evidence="1">
    <location>
        <begin position="84"/>
        <end position="109"/>
    </location>
</feature>
<organism evidence="2 3">
    <name type="scientific">Fusarium zealandicum</name>
    <dbReference type="NCBI Taxonomy" id="1053134"/>
    <lineage>
        <taxon>Eukaryota</taxon>
        <taxon>Fungi</taxon>
        <taxon>Dikarya</taxon>
        <taxon>Ascomycota</taxon>
        <taxon>Pezizomycotina</taxon>
        <taxon>Sordariomycetes</taxon>
        <taxon>Hypocreomycetidae</taxon>
        <taxon>Hypocreales</taxon>
        <taxon>Nectriaceae</taxon>
        <taxon>Fusarium</taxon>
        <taxon>Fusarium staphyleae species complex</taxon>
    </lineage>
</organism>
<evidence type="ECO:0000313" key="2">
    <source>
        <dbReference type="EMBL" id="KAF4976287.1"/>
    </source>
</evidence>
<reference evidence="2" key="1">
    <citation type="journal article" date="2020" name="BMC Genomics">
        <title>Correction to: Identification and distribution of gene clusters required for synthesis of sphingolipid metabolism inhibitors in diverse species of the filamentous fungus Fusarium.</title>
        <authorList>
            <person name="Kim H.S."/>
            <person name="Lohmar J.M."/>
            <person name="Busman M."/>
            <person name="Brown D.W."/>
            <person name="Naumann T.A."/>
            <person name="Divon H.H."/>
            <person name="Lysoe E."/>
            <person name="Uhlig S."/>
            <person name="Proctor R.H."/>
        </authorList>
    </citation>
    <scope>NUCLEOTIDE SEQUENCE</scope>
    <source>
        <strain evidence="2">NRRL 22465</strain>
    </source>
</reference>
<sequence length="128" mass="13856">MDAWGRAGAGVGHAQTWLHRCMDMGASAHGHNVTRWMEALMSMATRKSVGRIQLRAVGGIPEATRAQGGACKVVVRRPEELSSGEATRWGYGSRTSARTPAPKTWHSSAIGDGWTMEVRPYPLSPELV</sequence>
<gene>
    <name evidence="2" type="ORF">FZEAL_7026</name>
</gene>
<keyword evidence="3" id="KW-1185">Reference proteome</keyword>
<evidence type="ECO:0000256" key="1">
    <source>
        <dbReference type="SAM" id="MobiDB-lite"/>
    </source>
</evidence>
<dbReference type="AlphaFoldDB" id="A0A8H4UGU5"/>
<reference evidence="2" key="2">
    <citation type="submission" date="2020-05" db="EMBL/GenBank/DDBJ databases">
        <authorList>
            <person name="Kim H.-S."/>
            <person name="Proctor R.H."/>
            <person name="Brown D.W."/>
        </authorList>
    </citation>
    <scope>NUCLEOTIDE SEQUENCE</scope>
    <source>
        <strain evidence="2">NRRL 22465</strain>
    </source>
</reference>
<evidence type="ECO:0000313" key="3">
    <source>
        <dbReference type="Proteomes" id="UP000635477"/>
    </source>
</evidence>
<dbReference type="Proteomes" id="UP000635477">
    <property type="component" value="Unassembled WGS sequence"/>
</dbReference>
<protein>
    <submittedName>
        <fullName evidence="2">Uncharacterized protein</fullName>
    </submittedName>
</protein>
<accession>A0A8H4UGU5</accession>